<dbReference type="Gene3D" id="1.10.510.10">
    <property type="entry name" value="Transferase(Phosphotransferase) domain 1"/>
    <property type="match status" value="1"/>
</dbReference>
<dbReference type="SUPFAM" id="SSF56112">
    <property type="entry name" value="Protein kinase-like (PK-like)"/>
    <property type="match status" value="1"/>
</dbReference>
<keyword evidence="3" id="KW-1185">Reference proteome</keyword>
<protein>
    <submittedName>
        <fullName evidence="2">Uncharacterized protein</fullName>
    </submittedName>
</protein>
<accession>A0ABQ9ENN7</accession>
<proteinExistence type="predicted"/>
<evidence type="ECO:0000313" key="3">
    <source>
        <dbReference type="Proteomes" id="UP001217089"/>
    </source>
</evidence>
<dbReference type="EMBL" id="JARBDR010000903">
    <property type="protein sequence ID" value="KAJ8304995.1"/>
    <property type="molecule type" value="Genomic_DNA"/>
</dbReference>
<dbReference type="InterPro" id="IPR013783">
    <property type="entry name" value="Ig-like_fold"/>
</dbReference>
<dbReference type="SUPFAM" id="SSF48726">
    <property type="entry name" value="Immunoglobulin"/>
    <property type="match status" value="1"/>
</dbReference>
<reference evidence="2 3" key="1">
    <citation type="submission" date="2022-12" db="EMBL/GenBank/DDBJ databases">
        <title>Chromosome-level genome of Tegillarca granosa.</title>
        <authorList>
            <person name="Kim J."/>
        </authorList>
    </citation>
    <scope>NUCLEOTIDE SEQUENCE [LARGE SCALE GENOMIC DNA]</scope>
    <source>
        <strain evidence="2">Teg-2019</strain>
        <tissue evidence="2">Adductor muscle</tissue>
    </source>
</reference>
<dbReference type="Proteomes" id="UP001217089">
    <property type="component" value="Unassembled WGS sequence"/>
</dbReference>
<keyword evidence="1" id="KW-1133">Transmembrane helix</keyword>
<dbReference type="InterPro" id="IPR036179">
    <property type="entry name" value="Ig-like_dom_sf"/>
</dbReference>
<keyword evidence="1" id="KW-0812">Transmembrane</keyword>
<feature type="transmembrane region" description="Helical" evidence="1">
    <location>
        <begin position="201"/>
        <end position="225"/>
    </location>
</feature>
<name>A0ABQ9ENN7_TEGGR</name>
<keyword evidence="1" id="KW-0472">Membrane</keyword>
<organism evidence="2 3">
    <name type="scientific">Tegillarca granosa</name>
    <name type="common">Malaysian cockle</name>
    <name type="synonym">Anadara granosa</name>
    <dbReference type="NCBI Taxonomy" id="220873"/>
    <lineage>
        <taxon>Eukaryota</taxon>
        <taxon>Metazoa</taxon>
        <taxon>Spiralia</taxon>
        <taxon>Lophotrochozoa</taxon>
        <taxon>Mollusca</taxon>
        <taxon>Bivalvia</taxon>
        <taxon>Autobranchia</taxon>
        <taxon>Pteriomorphia</taxon>
        <taxon>Arcoida</taxon>
        <taxon>Arcoidea</taxon>
        <taxon>Arcidae</taxon>
        <taxon>Tegillarca</taxon>
    </lineage>
</organism>
<dbReference type="Gene3D" id="2.60.40.10">
    <property type="entry name" value="Immunoglobulins"/>
    <property type="match status" value="1"/>
</dbReference>
<gene>
    <name evidence="2" type="ORF">KUTeg_018578</name>
</gene>
<evidence type="ECO:0000313" key="2">
    <source>
        <dbReference type="EMBL" id="KAJ8304995.1"/>
    </source>
</evidence>
<dbReference type="InterPro" id="IPR011009">
    <property type="entry name" value="Kinase-like_dom_sf"/>
</dbReference>
<comment type="caution">
    <text evidence="2">The sequence shown here is derived from an EMBL/GenBank/DDBJ whole genome shotgun (WGS) entry which is preliminary data.</text>
</comment>
<sequence length="350" mass="40042">MESDRQSRAGTTVKLLITTSSDVTAVYTGEGSPTPHVEWDVSKLRSNYSTVSRNNGFEEDLFIHNASAFDNAAPKIIKLSNPEHKFFWCIWYEIIGFPEPKKKWYWNGKELKMSASIEDERSPAKISWKVTGCLMIKMTHAVFNGRYTLVAENEYGSTNKTVYVNLNGPTFKPKPPSVTPVRKTLTTTEKKTEKKETEDEFIIYIATGAALVVVGILMVIMLALIRRYRRKLIRQNGEVDFPANSSNRPLLRPHFHAWKRTRSLVRDVMPLSSMQVVDNPHYLNKGGSVITHVTTGHILDCPPRVCSEEVYKIMLGCWRQEPQGRFTMKTVYYHIERLCMSQPTYLDLIA</sequence>
<evidence type="ECO:0000256" key="1">
    <source>
        <dbReference type="SAM" id="Phobius"/>
    </source>
</evidence>